<dbReference type="GO" id="GO:0009254">
    <property type="term" value="P:peptidoglycan turnover"/>
    <property type="evidence" value="ECO:0007669"/>
    <property type="project" value="TreeGrafter"/>
</dbReference>
<dbReference type="FunFam" id="3.40.50.10490:FF:000014">
    <property type="entry name" value="N-acetylmuramic acid 6-phosphate etherase"/>
    <property type="match status" value="1"/>
</dbReference>
<dbReference type="PROSITE" id="PS01272">
    <property type="entry name" value="GCKR"/>
    <property type="match status" value="1"/>
</dbReference>
<dbReference type="HAMAP" id="MF_00068">
    <property type="entry name" value="MurQ"/>
    <property type="match status" value="1"/>
</dbReference>
<dbReference type="Pfam" id="PF22645">
    <property type="entry name" value="GKRP_SIS_N"/>
    <property type="match status" value="1"/>
</dbReference>
<keyword evidence="1 3" id="KW-0456">Lyase</keyword>
<dbReference type="Gene3D" id="3.40.50.10490">
    <property type="entry name" value="Glucose-6-phosphate isomerase like protein, domain 1"/>
    <property type="match status" value="1"/>
</dbReference>
<dbReference type="NCBIfam" id="NF009222">
    <property type="entry name" value="PRK12570.1"/>
    <property type="match status" value="1"/>
</dbReference>
<evidence type="ECO:0000313" key="5">
    <source>
        <dbReference type="EMBL" id="OCL27208.1"/>
    </source>
</evidence>
<dbReference type="GO" id="GO:0097367">
    <property type="term" value="F:carbohydrate derivative binding"/>
    <property type="evidence" value="ECO:0007669"/>
    <property type="project" value="InterPro"/>
</dbReference>
<evidence type="ECO:0000256" key="2">
    <source>
        <dbReference type="ARBA" id="ARBA00023277"/>
    </source>
</evidence>
<dbReference type="UniPathway" id="UPA00342"/>
<dbReference type="PANTHER" id="PTHR10088:SF4">
    <property type="entry name" value="GLUCOKINASE REGULATORY PROTEIN"/>
    <property type="match status" value="1"/>
</dbReference>
<comment type="subunit">
    <text evidence="3">Homodimer.</text>
</comment>
<gene>
    <name evidence="3" type="primary">murQ</name>
    <name evidence="5" type="ORF">U472_06985</name>
</gene>
<keyword evidence="2 3" id="KW-0119">Carbohydrate metabolism</keyword>
<dbReference type="InterPro" id="IPR046348">
    <property type="entry name" value="SIS_dom_sf"/>
</dbReference>
<dbReference type="AlphaFoldDB" id="A0A1C0AA91"/>
<name>A0A1C0AA91_9FIRM</name>
<comment type="similarity">
    <text evidence="3">Belongs to the GCKR-like family. MurNAc-6-P etherase subfamily.</text>
</comment>
<dbReference type="CDD" id="cd05007">
    <property type="entry name" value="SIS_Etherase"/>
    <property type="match status" value="1"/>
</dbReference>
<evidence type="ECO:0000256" key="3">
    <source>
        <dbReference type="HAMAP-Rule" id="MF_00068"/>
    </source>
</evidence>
<dbReference type="GO" id="GO:0097173">
    <property type="term" value="P:N-acetylmuramic acid catabolic process"/>
    <property type="evidence" value="ECO:0007669"/>
    <property type="project" value="UniProtKB-UniPathway"/>
</dbReference>
<dbReference type="RefSeq" id="WP_068716855.1">
    <property type="nucleotide sequence ID" value="NZ_LWDV01000008.1"/>
</dbReference>
<dbReference type="Proteomes" id="UP000093514">
    <property type="component" value="Unassembled WGS sequence"/>
</dbReference>
<reference evidence="6" key="1">
    <citation type="submission" date="2016-07" db="EMBL/GenBank/DDBJ databases">
        <authorList>
            <person name="Florea S."/>
            <person name="Webb J.S."/>
            <person name="Jaromczyk J."/>
            <person name="Schardl C.L."/>
        </authorList>
    </citation>
    <scope>NUCLEOTIDE SEQUENCE [LARGE SCALE GENOMIC DNA]</scope>
    <source>
        <strain evidence="6">Z6</strain>
    </source>
</reference>
<dbReference type="GO" id="GO:0016835">
    <property type="term" value="F:carbon-oxygen lyase activity"/>
    <property type="evidence" value="ECO:0007669"/>
    <property type="project" value="UniProtKB-UniRule"/>
</dbReference>
<comment type="caution">
    <text evidence="5">The sequence shown here is derived from an EMBL/GenBank/DDBJ whole genome shotgun (WGS) entry which is preliminary data.</text>
</comment>
<feature type="domain" description="SIS" evidence="4">
    <location>
        <begin position="54"/>
        <end position="217"/>
    </location>
</feature>
<dbReference type="PROSITE" id="PS51464">
    <property type="entry name" value="SIS"/>
    <property type="match status" value="1"/>
</dbReference>
<feature type="active site" description="Proton donor" evidence="3">
    <location>
        <position position="82"/>
    </location>
</feature>
<feature type="active site" evidence="3">
    <location>
        <position position="113"/>
    </location>
</feature>
<sequence>MKSKMVTEGRNPDTVDIDTLTTIEMIEKINNEDQKVALAVKKEKDDISKAVDCIVEQLNRGGRLIYIGSGTSGRLGVLDAVECPPTFGIDNEMVQGIISGGKEALSMPLEETEDDENLAVRDLTDIELEKNDILVGVSASGNTPYVVRAIEYAKNLGCKTIGVICNKNGKLQDIADICIAVNVGPEVIMGSTRMKAGTAQKMVLNMLSTTSMIKLGKVYSNLMIDVKPINKKLRKRIERIVQIATEAELDVVEKVSKQCNYNARLAIIMIKKGVDLVKAKELLADYNGIINQKNIEG</sequence>
<comment type="catalytic activity">
    <reaction evidence="3">
        <text>N-acetyl-D-muramate 6-phosphate + H2O = N-acetyl-D-glucosamine 6-phosphate + (R)-lactate</text>
        <dbReference type="Rhea" id="RHEA:26410"/>
        <dbReference type="ChEBI" id="CHEBI:15377"/>
        <dbReference type="ChEBI" id="CHEBI:16004"/>
        <dbReference type="ChEBI" id="CHEBI:57513"/>
        <dbReference type="ChEBI" id="CHEBI:58722"/>
        <dbReference type="EC" id="4.2.1.126"/>
    </reaction>
</comment>
<dbReference type="Gene3D" id="1.10.8.1080">
    <property type="match status" value="1"/>
</dbReference>
<dbReference type="InterPro" id="IPR040190">
    <property type="entry name" value="MURQ/GCKR"/>
</dbReference>
<reference evidence="5 6" key="2">
    <citation type="submission" date="2016-08" db="EMBL/GenBank/DDBJ databases">
        <title>Orenia metallireducens sp. nov. strain Z6, a Novel Metal-reducing Firmicute from the Deep Subsurface.</title>
        <authorList>
            <person name="Maxim B.I."/>
            <person name="Kenneth K."/>
            <person name="Flynn T.M."/>
            <person name="Oloughlin E.J."/>
            <person name="Locke R.A."/>
            <person name="Weber J.R."/>
            <person name="Egan S.M."/>
            <person name="Mackie R.I."/>
            <person name="Cann I.K."/>
        </authorList>
    </citation>
    <scope>NUCLEOTIDE SEQUENCE [LARGE SCALE GENOMIC DNA]</scope>
    <source>
        <strain evidence="5 6">Z6</strain>
    </source>
</reference>
<keyword evidence="6" id="KW-1185">Reference proteome</keyword>
<proteinExistence type="inferred from homology"/>
<dbReference type="NCBIfam" id="TIGR00274">
    <property type="entry name" value="N-acetylmuramic acid 6-phosphate etherase"/>
    <property type="match status" value="1"/>
</dbReference>
<dbReference type="InterPro" id="IPR005486">
    <property type="entry name" value="Glucokinase_regulatory_CS"/>
</dbReference>
<dbReference type="SUPFAM" id="SSF53697">
    <property type="entry name" value="SIS domain"/>
    <property type="match status" value="1"/>
</dbReference>
<evidence type="ECO:0000256" key="1">
    <source>
        <dbReference type="ARBA" id="ARBA00023239"/>
    </source>
</evidence>
<dbReference type="OrthoDB" id="9813395at2"/>
<dbReference type="EC" id="4.2.1.126" evidence="3"/>
<accession>A0A1C0AA91</accession>
<comment type="miscellaneous">
    <text evidence="3">A lyase-type mechanism (elimination/hydration) is suggested for the cleavage of the lactyl ether bond of MurNAc 6-phosphate, with the formation of an alpha,beta-unsaturated aldehyde intermediate with (E)-stereochemistry, followed by the syn addition of water to give product.</text>
</comment>
<dbReference type="InterPro" id="IPR001347">
    <property type="entry name" value="SIS_dom"/>
</dbReference>
<comment type="pathway">
    <text evidence="3">Amino-sugar metabolism; N-acetylmuramate degradation.</text>
</comment>
<evidence type="ECO:0000259" key="4">
    <source>
        <dbReference type="PROSITE" id="PS51464"/>
    </source>
</evidence>
<dbReference type="NCBIfam" id="NF003915">
    <property type="entry name" value="PRK05441.1"/>
    <property type="match status" value="1"/>
</dbReference>
<dbReference type="GO" id="GO:0016803">
    <property type="term" value="F:ether hydrolase activity"/>
    <property type="evidence" value="ECO:0007669"/>
    <property type="project" value="TreeGrafter"/>
</dbReference>
<dbReference type="EMBL" id="LWDV01000008">
    <property type="protein sequence ID" value="OCL27208.1"/>
    <property type="molecule type" value="Genomic_DNA"/>
</dbReference>
<dbReference type="GO" id="GO:0046348">
    <property type="term" value="P:amino sugar catabolic process"/>
    <property type="evidence" value="ECO:0007669"/>
    <property type="project" value="InterPro"/>
</dbReference>
<organism evidence="5 6">
    <name type="scientific">Orenia metallireducens</name>
    <dbReference type="NCBI Taxonomy" id="1413210"/>
    <lineage>
        <taxon>Bacteria</taxon>
        <taxon>Bacillati</taxon>
        <taxon>Bacillota</taxon>
        <taxon>Clostridia</taxon>
        <taxon>Halanaerobiales</taxon>
        <taxon>Halobacteroidaceae</taxon>
        <taxon>Orenia</taxon>
    </lineage>
</organism>
<protein>
    <recommendedName>
        <fullName evidence="3">N-acetylmuramic acid 6-phosphate etherase</fullName>
        <shortName evidence="3">MurNAc-6-P etherase</shortName>
        <ecNumber evidence="3">4.2.1.126</ecNumber>
    </recommendedName>
    <alternativeName>
        <fullName evidence="3">N-acetylmuramic acid 6-phosphate hydrolase</fullName>
    </alternativeName>
    <alternativeName>
        <fullName evidence="3">N-acetylmuramic acid 6-phosphate lyase</fullName>
    </alternativeName>
</protein>
<evidence type="ECO:0000313" key="6">
    <source>
        <dbReference type="Proteomes" id="UP000093514"/>
    </source>
</evidence>
<dbReference type="PANTHER" id="PTHR10088">
    <property type="entry name" value="GLUCOKINASE REGULATORY PROTEIN"/>
    <property type="match status" value="1"/>
</dbReference>
<comment type="function">
    <text evidence="3">Specifically catalyzes the cleavage of the D-lactyl ether substituent of MurNAc 6-phosphate, producing GlcNAc 6-phosphate and D-lactate.</text>
</comment>
<dbReference type="InterPro" id="IPR005488">
    <property type="entry name" value="Etherase_MurQ"/>
</dbReference>